<feature type="domain" description="CCHC-type" evidence="2">
    <location>
        <begin position="236"/>
        <end position="251"/>
    </location>
</feature>
<keyword evidence="1" id="KW-0862">Zinc</keyword>
<accession>A0A8T2QZ35</accession>
<reference evidence="3" key="1">
    <citation type="submission" date="2021-08" db="EMBL/GenBank/DDBJ databases">
        <title>WGS assembly of Ceratopteris richardii.</title>
        <authorList>
            <person name="Marchant D.B."/>
            <person name="Chen G."/>
            <person name="Jenkins J."/>
            <person name="Shu S."/>
            <person name="Leebens-Mack J."/>
            <person name="Grimwood J."/>
            <person name="Schmutz J."/>
            <person name="Soltis P."/>
            <person name="Soltis D."/>
            <person name="Chen Z.-H."/>
        </authorList>
    </citation>
    <scope>NUCLEOTIDE SEQUENCE</scope>
    <source>
        <strain evidence="3">Whitten #5841</strain>
        <tissue evidence="3">Leaf</tissue>
    </source>
</reference>
<dbReference type="OrthoDB" id="1987866at2759"/>
<dbReference type="EMBL" id="CM035436">
    <property type="protein sequence ID" value="KAH7288738.1"/>
    <property type="molecule type" value="Genomic_DNA"/>
</dbReference>
<dbReference type="GO" id="GO:0008270">
    <property type="term" value="F:zinc ion binding"/>
    <property type="evidence" value="ECO:0007669"/>
    <property type="project" value="UniProtKB-KW"/>
</dbReference>
<dbReference type="SUPFAM" id="SSF57756">
    <property type="entry name" value="Retrovirus zinc finger-like domains"/>
    <property type="match status" value="1"/>
</dbReference>
<proteinExistence type="predicted"/>
<keyword evidence="4" id="KW-1185">Reference proteome</keyword>
<evidence type="ECO:0000313" key="3">
    <source>
        <dbReference type="EMBL" id="KAH7288738.1"/>
    </source>
</evidence>
<comment type="caution">
    <text evidence="3">The sequence shown here is derived from an EMBL/GenBank/DDBJ whole genome shotgun (WGS) entry which is preliminary data.</text>
</comment>
<evidence type="ECO:0000259" key="2">
    <source>
        <dbReference type="PROSITE" id="PS50158"/>
    </source>
</evidence>
<dbReference type="AlphaFoldDB" id="A0A8T2QZ35"/>
<dbReference type="PROSITE" id="PS50158">
    <property type="entry name" value="ZF_CCHC"/>
    <property type="match status" value="1"/>
</dbReference>
<sequence>MASSLDMQDTQPLVNSGSNIVPQTQTPLVNAVDVDKLRGMMEDALTGDENVQGDIKVDVDLALIWESTLIFHDKGLLLFFTSRISLAADVAFAINANVGKDVIDKVVYSGHGLFEVIFNDNDVKLQFLEKETVFLCGLIAYVFPWKPVKAMKEELLYKCPVWVELVDLPSLWTNIGNVAKVLGKVLYILAISAPNKNRICVLWNTSRPFPKTLDINVPSVGKIVIYLKWGNMACSCFHCGNLGHYSKNCPSLKTEGVNLIPTCPGSKILVPEEQIFGKQRVIPLNNVFAGNMSVPRPQTDQGFSLKGKEKVNERQVHPLAPVTLVKLNVYKRREDEGVSKEVMSCR</sequence>
<dbReference type="SMART" id="SM00343">
    <property type="entry name" value="ZnF_C2HC"/>
    <property type="match status" value="1"/>
</dbReference>
<dbReference type="InterPro" id="IPR001878">
    <property type="entry name" value="Znf_CCHC"/>
</dbReference>
<gene>
    <name evidence="3" type="ORF">KP509_31G039400</name>
</gene>
<dbReference type="PANTHER" id="PTHR31286">
    <property type="entry name" value="GLYCINE-RICH CELL WALL STRUCTURAL PROTEIN 1.8-LIKE"/>
    <property type="match status" value="1"/>
</dbReference>
<evidence type="ECO:0000256" key="1">
    <source>
        <dbReference type="PROSITE-ProRule" id="PRU00047"/>
    </source>
</evidence>
<dbReference type="InterPro" id="IPR040256">
    <property type="entry name" value="At4g02000-like"/>
</dbReference>
<keyword evidence="1" id="KW-0863">Zinc-finger</keyword>
<dbReference type="GO" id="GO:0003676">
    <property type="term" value="F:nucleic acid binding"/>
    <property type="evidence" value="ECO:0007669"/>
    <property type="project" value="InterPro"/>
</dbReference>
<dbReference type="InterPro" id="IPR036875">
    <property type="entry name" value="Znf_CCHC_sf"/>
</dbReference>
<dbReference type="PANTHER" id="PTHR31286:SF180">
    <property type="entry name" value="OS10G0362600 PROTEIN"/>
    <property type="match status" value="1"/>
</dbReference>
<name>A0A8T2QZ35_CERRI</name>
<protein>
    <recommendedName>
        <fullName evidence="2">CCHC-type domain-containing protein</fullName>
    </recommendedName>
</protein>
<organism evidence="3 4">
    <name type="scientific">Ceratopteris richardii</name>
    <name type="common">Triangle waterfern</name>
    <dbReference type="NCBI Taxonomy" id="49495"/>
    <lineage>
        <taxon>Eukaryota</taxon>
        <taxon>Viridiplantae</taxon>
        <taxon>Streptophyta</taxon>
        <taxon>Embryophyta</taxon>
        <taxon>Tracheophyta</taxon>
        <taxon>Polypodiopsida</taxon>
        <taxon>Polypodiidae</taxon>
        <taxon>Polypodiales</taxon>
        <taxon>Pteridineae</taxon>
        <taxon>Pteridaceae</taxon>
        <taxon>Parkerioideae</taxon>
        <taxon>Ceratopteris</taxon>
    </lineage>
</organism>
<dbReference type="Pfam" id="PF00098">
    <property type="entry name" value="zf-CCHC"/>
    <property type="match status" value="1"/>
</dbReference>
<dbReference type="Proteomes" id="UP000825935">
    <property type="component" value="Chromosome 31"/>
</dbReference>
<evidence type="ECO:0000313" key="4">
    <source>
        <dbReference type="Proteomes" id="UP000825935"/>
    </source>
</evidence>
<dbReference type="Gene3D" id="4.10.60.10">
    <property type="entry name" value="Zinc finger, CCHC-type"/>
    <property type="match status" value="1"/>
</dbReference>
<keyword evidence="1" id="KW-0479">Metal-binding</keyword>